<name>A0A8H6U8W8_9PEZI</name>
<dbReference type="InterPro" id="IPR051299">
    <property type="entry name" value="AB_hydrolase_lip/est"/>
</dbReference>
<dbReference type="Gene3D" id="3.40.50.1820">
    <property type="entry name" value="alpha/beta hydrolase"/>
    <property type="match status" value="1"/>
</dbReference>
<dbReference type="CDD" id="cd00519">
    <property type="entry name" value="Lipase_3"/>
    <property type="match status" value="1"/>
</dbReference>
<dbReference type="PANTHER" id="PTHR46640:SF1">
    <property type="entry name" value="FUNGAL LIPASE-LIKE DOMAIN-CONTAINING PROTEIN-RELATED"/>
    <property type="match status" value="1"/>
</dbReference>
<protein>
    <submittedName>
        <fullName evidence="5">Lipase</fullName>
    </submittedName>
</protein>
<keyword evidence="6" id="KW-1185">Reference proteome</keyword>
<reference evidence="5" key="1">
    <citation type="journal article" date="2020" name="Phytopathology">
        <title>Genome Sequence Resources of Colletotrichum truncatum, C. plurivorum, C. musicola, and C. sojae: Four Species Pathogenic to Soybean (Glycine max).</title>
        <authorList>
            <person name="Rogerio F."/>
            <person name="Boufleur T.R."/>
            <person name="Ciampi-Guillardi M."/>
            <person name="Sukno S.A."/>
            <person name="Thon M.R."/>
            <person name="Massola Junior N.S."/>
            <person name="Baroncelli R."/>
        </authorList>
    </citation>
    <scope>NUCLEOTIDE SEQUENCE</scope>
    <source>
        <strain evidence="5">LFN0074</strain>
    </source>
</reference>
<evidence type="ECO:0000313" key="6">
    <source>
        <dbReference type="Proteomes" id="UP000639643"/>
    </source>
</evidence>
<dbReference type="OrthoDB" id="426718at2759"/>
<feature type="domain" description="Fungal lipase-type" evidence="4">
    <location>
        <begin position="111"/>
        <end position="241"/>
    </location>
</feature>
<evidence type="ECO:0000256" key="1">
    <source>
        <dbReference type="ARBA" id="ARBA00022729"/>
    </source>
</evidence>
<accession>A0A8H6U8W8</accession>
<dbReference type="PANTHER" id="PTHR46640">
    <property type="entry name" value="TRIACYLGLYCEROL LIPASE, PUTATIVE (AFU_ORTHOLOGUE AFUA_6G06510)-RELATED"/>
    <property type="match status" value="1"/>
</dbReference>
<evidence type="ECO:0000256" key="3">
    <source>
        <dbReference type="SAM" id="SignalP"/>
    </source>
</evidence>
<feature type="chain" id="PRO_5034009039" evidence="3">
    <location>
        <begin position="18"/>
        <end position="341"/>
    </location>
</feature>
<keyword evidence="1 3" id="KW-0732">Signal</keyword>
<dbReference type="GO" id="GO:0016787">
    <property type="term" value="F:hydrolase activity"/>
    <property type="evidence" value="ECO:0007669"/>
    <property type="project" value="UniProtKB-KW"/>
</dbReference>
<dbReference type="SUPFAM" id="SSF53474">
    <property type="entry name" value="alpha/beta-Hydrolases"/>
    <property type="match status" value="1"/>
</dbReference>
<dbReference type="EMBL" id="WIGM01000006">
    <property type="protein sequence ID" value="KAF6845039.1"/>
    <property type="molecule type" value="Genomic_DNA"/>
</dbReference>
<sequence length="341" mass="36399">MLSKLSLIPLLTAAVSASPLLDARAPVASLNERAVTVTNADLDNFKYYTQMVQATACNSDAAPGAAIVCSSNACPAVEANGGKIVGTFSSSGPASGLEGFVATDPARKNIVVAVRSSHNVRNWITNLLFGLDDCDFTDGCKIHGGFANAWDEVKETIIAAVQSAKAANPDYTVIATGHSLGGAIATIAGAELRREGYAVDIYTYGSPRVGNDDFTNFVTVQPGAEYRITHVDDPVPRLPPIFLGYRHTSPEYWLSTGSTTTVDYTVADIKICEGDKNTKCNGGTFGLNIDAHKYYLSKTGACNTDGFEFKERQEDISDADLESRLKIWAEMDVEFTKGLGL</sequence>
<feature type="signal peptide" evidence="3">
    <location>
        <begin position="1"/>
        <end position="17"/>
    </location>
</feature>
<proteinExistence type="predicted"/>
<dbReference type="Proteomes" id="UP000639643">
    <property type="component" value="Unassembled WGS sequence"/>
</dbReference>
<keyword evidence="2" id="KW-0378">Hydrolase</keyword>
<dbReference type="Pfam" id="PF01764">
    <property type="entry name" value="Lipase_3"/>
    <property type="match status" value="1"/>
</dbReference>
<evidence type="ECO:0000259" key="4">
    <source>
        <dbReference type="Pfam" id="PF01764"/>
    </source>
</evidence>
<gene>
    <name evidence="5" type="ORF">CMUS01_00428</name>
</gene>
<dbReference type="InterPro" id="IPR002921">
    <property type="entry name" value="Fungal_lipase-type"/>
</dbReference>
<dbReference type="InterPro" id="IPR029058">
    <property type="entry name" value="AB_hydrolase_fold"/>
</dbReference>
<comment type="caution">
    <text evidence="5">The sequence shown here is derived from an EMBL/GenBank/DDBJ whole genome shotgun (WGS) entry which is preliminary data.</text>
</comment>
<organism evidence="5 6">
    <name type="scientific">Colletotrichum musicola</name>
    <dbReference type="NCBI Taxonomy" id="2175873"/>
    <lineage>
        <taxon>Eukaryota</taxon>
        <taxon>Fungi</taxon>
        <taxon>Dikarya</taxon>
        <taxon>Ascomycota</taxon>
        <taxon>Pezizomycotina</taxon>
        <taxon>Sordariomycetes</taxon>
        <taxon>Hypocreomycetidae</taxon>
        <taxon>Glomerellales</taxon>
        <taxon>Glomerellaceae</taxon>
        <taxon>Colletotrichum</taxon>
        <taxon>Colletotrichum orchidearum species complex</taxon>
    </lineage>
</organism>
<dbReference type="AlphaFoldDB" id="A0A8H6U8W8"/>
<evidence type="ECO:0000313" key="5">
    <source>
        <dbReference type="EMBL" id="KAF6845039.1"/>
    </source>
</evidence>
<dbReference type="GO" id="GO:0006629">
    <property type="term" value="P:lipid metabolic process"/>
    <property type="evidence" value="ECO:0007669"/>
    <property type="project" value="InterPro"/>
</dbReference>
<evidence type="ECO:0000256" key="2">
    <source>
        <dbReference type="ARBA" id="ARBA00022801"/>
    </source>
</evidence>